<keyword evidence="2" id="KW-1185">Reference proteome</keyword>
<comment type="caution">
    <text evidence="1">The sequence shown here is derived from an EMBL/GenBank/DDBJ whole genome shotgun (WGS) entry which is preliminary data.</text>
</comment>
<sequence>MTVHDSFFNRLTAISNFNAPPVNNACVPNIYNKLDAETIERTRVINALLDKQLAVQEKVLNKYRNHAEQMYKKERELVWKELKSTRKRLPSMASLPNTDAIKKYKEIRKSYAKVRTPIGYTTTPIETGLSTEKDNKPFCKRFFIHHQPEKSSWYKQIIKNVAHGQRRFGLQSGRSKGKSRHLLISRGLSASENCLVAGKSLPIIENVPHDDEDAMTI</sequence>
<evidence type="ECO:0000313" key="2">
    <source>
        <dbReference type="Proteomes" id="UP001217089"/>
    </source>
</evidence>
<accession>A0ABQ9EVT7</accession>
<reference evidence="1 2" key="1">
    <citation type="submission" date="2022-12" db="EMBL/GenBank/DDBJ databases">
        <title>Chromosome-level genome of Tegillarca granosa.</title>
        <authorList>
            <person name="Kim J."/>
        </authorList>
    </citation>
    <scope>NUCLEOTIDE SEQUENCE [LARGE SCALE GENOMIC DNA]</scope>
    <source>
        <strain evidence="1">Teg-2019</strain>
        <tissue evidence="1">Adductor muscle</tissue>
    </source>
</reference>
<evidence type="ECO:0000313" key="1">
    <source>
        <dbReference type="EMBL" id="KAJ8309291.1"/>
    </source>
</evidence>
<protein>
    <submittedName>
        <fullName evidence="1">Uncharacterized protein</fullName>
    </submittedName>
</protein>
<name>A0ABQ9EVT7_TEGGR</name>
<gene>
    <name evidence="1" type="ORF">KUTeg_014165</name>
</gene>
<dbReference type="Proteomes" id="UP001217089">
    <property type="component" value="Unassembled WGS sequence"/>
</dbReference>
<dbReference type="EMBL" id="JARBDR010000657">
    <property type="protein sequence ID" value="KAJ8309291.1"/>
    <property type="molecule type" value="Genomic_DNA"/>
</dbReference>
<organism evidence="1 2">
    <name type="scientific">Tegillarca granosa</name>
    <name type="common">Malaysian cockle</name>
    <name type="synonym">Anadara granosa</name>
    <dbReference type="NCBI Taxonomy" id="220873"/>
    <lineage>
        <taxon>Eukaryota</taxon>
        <taxon>Metazoa</taxon>
        <taxon>Spiralia</taxon>
        <taxon>Lophotrochozoa</taxon>
        <taxon>Mollusca</taxon>
        <taxon>Bivalvia</taxon>
        <taxon>Autobranchia</taxon>
        <taxon>Pteriomorphia</taxon>
        <taxon>Arcoida</taxon>
        <taxon>Arcoidea</taxon>
        <taxon>Arcidae</taxon>
        <taxon>Tegillarca</taxon>
    </lineage>
</organism>
<proteinExistence type="predicted"/>